<evidence type="ECO:0000313" key="7">
    <source>
        <dbReference type="Proteomes" id="UP001501666"/>
    </source>
</evidence>
<accession>A0ABN3T747</accession>
<dbReference type="PANTHER" id="PTHR43775:SF37">
    <property type="entry name" value="SI:DKEY-61P9.11"/>
    <property type="match status" value="1"/>
</dbReference>
<reference evidence="6 7" key="1">
    <citation type="journal article" date="2019" name="Int. J. Syst. Evol. Microbiol.">
        <title>The Global Catalogue of Microorganisms (GCM) 10K type strain sequencing project: providing services to taxonomists for standard genome sequencing and annotation.</title>
        <authorList>
            <consortium name="The Broad Institute Genomics Platform"/>
            <consortium name="The Broad Institute Genome Sequencing Center for Infectious Disease"/>
            <person name="Wu L."/>
            <person name="Ma J."/>
        </authorList>
    </citation>
    <scope>NUCLEOTIDE SEQUENCE [LARGE SCALE GENOMIC DNA]</scope>
    <source>
        <strain evidence="6 7">JCM 6835</strain>
    </source>
</reference>
<feature type="domain" description="Carrier" evidence="4">
    <location>
        <begin position="2"/>
        <end position="76"/>
    </location>
</feature>
<dbReference type="SMART" id="SM00827">
    <property type="entry name" value="PKS_AT"/>
    <property type="match status" value="1"/>
</dbReference>
<protein>
    <submittedName>
        <fullName evidence="6">Uncharacterized protein</fullName>
    </submittedName>
</protein>
<keyword evidence="2" id="KW-0597">Phosphoprotein</keyword>
<dbReference type="Gene3D" id="1.10.1200.10">
    <property type="entry name" value="ACP-like"/>
    <property type="match status" value="1"/>
</dbReference>
<dbReference type="InterPro" id="IPR014031">
    <property type="entry name" value="Ketoacyl_synth_C"/>
</dbReference>
<dbReference type="SUPFAM" id="SSF52151">
    <property type="entry name" value="FabD/lysophospholipase-like"/>
    <property type="match status" value="1"/>
</dbReference>
<dbReference type="Pfam" id="PF00550">
    <property type="entry name" value="PP-binding"/>
    <property type="match status" value="1"/>
</dbReference>
<dbReference type="Gene3D" id="3.30.70.3290">
    <property type="match status" value="2"/>
</dbReference>
<dbReference type="InterPro" id="IPR050091">
    <property type="entry name" value="PKS_NRPS_Biosynth_Enz"/>
</dbReference>
<evidence type="ECO:0000256" key="1">
    <source>
        <dbReference type="ARBA" id="ARBA00022450"/>
    </source>
</evidence>
<evidence type="ECO:0000256" key="2">
    <source>
        <dbReference type="ARBA" id="ARBA00022553"/>
    </source>
</evidence>
<evidence type="ECO:0000259" key="4">
    <source>
        <dbReference type="PROSITE" id="PS50075"/>
    </source>
</evidence>
<dbReference type="SUPFAM" id="SSF47336">
    <property type="entry name" value="ACP-like"/>
    <property type="match status" value="1"/>
</dbReference>
<dbReference type="InterPro" id="IPR032821">
    <property type="entry name" value="PKS_assoc"/>
</dbReference>
<name>A0ABN3T747_9ACTN</name>
<dbReference type="InterPro" id="IPR009081">
    <property type="entry name" value="PP-bd_ACP"/>
</dbReference>
<dbReference type="InterPro" id="IPR016035">
    <property type="entry name" value="Acyl_Trfase/lysoPLipase"/>
</dbReference>
<keyword evidence="3" id="KW-0808">Transferase</keyword>
<evidence type="ECO:0000313" key="6">
    <source>
        <dbReference type="EMBL" id="GAA2695452.1"/>
    </source>
</evidence>
<keyword evidence="7" id="KW-1185">Reference proteome</keyword>
<dbReference type="Gene3D" id="3.40.366.10">
    <property type="entry name" value="Malonyl-Coenzyme A Acyl Carrier Protein, domain 2"/>
    <property type="match status" value="1"/>
</dbReference>
<keyword evidence="1" id="KW-0596">Phosphopantetheine</keyword>
<dbReference type="Pfam" id="PF16197">
    <property type="entry name" value="KAsynt_C_assoc"/>
    <property type="match status" value="1"/>
</dbReference>
<evidence type="ECO:0000259" key="5">
    <source>
        <dbReference type="PROSITE" id="PS52004"/>
    </source>
</evidence>
<dbReference type="SMART" id="SM00823">
    <property type="entry name" value="PKS_PP"/>
    <property type="match status" value="1"/>
</dbReference>
<comment type="caution">
    <text evidence="6">The sequence shown here is derived from an EMBL/GenBank/DDBJ whole genome shotgun (WGS) entry which is preliminary data.</text>
</comment>
<dbReference type="SMART" id="SM00825">
    <property type="entry name" value="PKS_KS"/>
    <property type="match status" value="1"/>
</dbReference>
<dbReference type="InterPro" id="IPR036736">
    <property type="entry name" value="ACP-like_sf"/>
</dbReference>
<dbReference type="Pfam" id="PF00109">
    <property type="entry name" value="ketoacyl-synt"/>
    <property type="match status" value="1"/>
</dbReference>
<gene>
    <name evidence="6" type="ORF">GCM10010412_088270</name>
</gene>
<dbReference type="PROSITE" id="PS50075">
    <property type="entry name" value="CARRIER"/>
    <property type="match status" value="1"/>
</dbReference>
<dbReference type="RefSeq" id="WP_346155365.1">
    <property type="nucleotide sequence ID" value="NZ_BAAATE010000041.1"/>
</dbReference>
<dbReference type="Gene3D" id="3.40.47.10">
    <property type="match status" value="1"/>
</dbReference>
<dbReference type="PROSITE" id="PS52004">
    <property type="entry name" value="KS3_2"/>
    <property type="match status" value="1"/>
</dbReference>
<dbReference type="InterPro" id="IPR014030">
    <property type="entry name" value="Ketoacyl_synth_N"/>
</dbReference>
<dbReference type="InterPro" id="IPR020806">
    <property type="entry name" value="PKS_PP-bd"/>
</dbReference>
<dbReference type="Proteomes" id="UP001501666">
    <property type="component" value="Unassembled WGS sequence"/>
</dbReference>
<dbReference type="InterPro" id="IPR014043">
    <property type="entry name" value="Acyl_transferase_dom"/>
</dbReference>
<organism evidence="6 7">
    <name type="scientific">Nonomuraea recticatena</name>
    <dbReference type="NCBI Taxonomy" id="46178"/>
    <lineage>
        <taxon>Bacteria</taxon>
        <taxon>Bacillati</taxon>
        <taxon>Actinomycetota</taxon>
        <taxon>Actinomycetes</taxon>
        <taxon>Streptosporangiales</taxon>
        <taxon>Streptosporangiaceae</taxon>
        <taxon>Nonomuraea</taxon>
    </lineage>
</organism>
<dbReference type="EMBL" id="BAAATE010000041">
    <property type="protein sequence ID" value="GAA2695452.1"/>
    <property type="molecule type" value="Genomic_DNA"/>
</dbReference>
<dbReference type="Pfam" id="PF00698">
    <property type="entry name" value="Acyl_transf_1"/>
    <property type="match status" value="1"/>
</dbReference>
<dbReference type="InterPro" id="IPR016039">
    <property type="entry name" value="Thiolase-like"/>
</dbReference>
<dbReference type="CDD" id="cd00833">
    <property type="entry name" value="PKS"/>
    <property type="match status" value="1"/>
</dbReference>
<dbReference type="InterPro" id="IPR020841">
    <property type="entry name" value="PKS_Beta-ketoAc_synthase_dom"/>
</dbReference>
<feature type="domain" description="Ketosynthase family 3 (KS3)" evidence="5">
    <location>
        <begin position="88"/>
        <end position="499"/>
    </location>
</feature>
<sequence>MTTSPGLLQIIIAMVAERIGHAMEADDLFIDYGIGSSDAVALAGALEARLGVALPSTVLYDHPTPRALAGHLAGGANAREQRPAAGVHDPVAIVGIGCRLPGASGPRQLWHLLTDGVDAIGPVPGERAVRHPGWAEPGVGTGGFLADVDAFDPEFFAISAREAAAMDPQQRMLLEVAHEAFQDAGVRQADLGGSPTGVFVGISSSDFAVRALSGGAEPDGYTPTGVAHSVGANRISYVFDLHGPSMSIDTACSSSLVATHHAVTALRTGQCDLALAGGVNAVLSPDIALCFRTAGILAPDGRCKSFAAHADGMCRSEGAVMVILKRLSDALAGDDRIYAVIRGGAVNSDGRTNGLMSPSAPSQVRLLRAACAAAGVRPAEISYVEAHGSGTRLGDLMELRALSEVLGEGRAEPLRIGSAKSNLGHLEAAAGAAGLAKLALALFHRTLPRSLHARERAEEFDWDRGNLLVQTETEPWEGRLAGVSSFGFGGTNAHLILEAAPSREPVPARPGRHYLPLSAHTPAALRELAGRWRNALDDPDLATGEPLAAAVHTAGARRDHHACRFLVSGADAAELRRELDRAMVDLLAVPPAGARGGALALFFADTPELQPAVTGELLRAGIRPDLVIGHGRGEIAAALYRGALTRAGAEQVAAHHARALAALPYGHAVRVRLERRLAEALCRRVDPGVALAATEDPHTSLIVGPPAAAGRLTAALEGSQVRFSAAGPVAQRHGKPAVSAAAELKRALRGLETNVGEVAQVSTVTGEPVDGREQDPRYWAAHLAGPSLLAEALDHALRRGVTTFVEIGSDHLAPRLRAVAGERQAHVVRCATPDHLPGALARLYELGYDPGWAALNPPARPTSIPLLPWSRQWSAYPTEVPA</sequence>
<dbReference type="InterPro" id="IPR001227">
    <property type="entry name" value="Ac_transferase_dom_sf"/>
</dbReference>
<dbReference type="SUPFAM" id="SSF53901">
    <property type="entry name" value="Thiolase-like"/>
    <property type="match status" value="1"/>
</dbReference>
<dbReference type="Pfam" id="PF02801">
    <property type="entry name" value="Ketoacyl-synt_C"/>
    <property type="match status" value="1"/>
</dbReference>
<dbReference type="PANTHER" id="PTHR43775">
    <property type="entry name" value="FATTY ACID SYNTHASE"/>
    <property type="match status" value="1"/>
</dbReference>
<evidence type="ECO:0000256" key="3">
    <source>
        <dbReference type="ARBA" id="ARBA00022679"/>
    </source>
</evidence>
<proteinExistence type="predicted"/>